<dbReference type="KEGG" id="dgo:DGo_PE0044"/>
<dbReference type="Pfam" id="PF13730">
    <property type="entry name" value="HTH_36"/>
    <property type="match status" value="1"/>
</dbReference>
<dbReference type="Proteomes" id="UP000007575">
    <property type="component" value="Plasmid P5"/>
</dbReference>
<feature type="compositionally biased region" description="Polar residues" evidence="1">
    <location>
        <begin position="215"/>
        <end position="230"/>
    </location>
</feature>
<evidence type="ECO:0000256" key="1">
    <source>
        <dbReference type="SAM" id="MobiDB-lite"/>
    </source>
</evidence>
<accession>H8H3U1</accession>
<feature type="compositionally biased region" description="Basic and acidic residues" evidence="1">
    <location>
        <begin position="166"/>
        <end position="187"/>
    </location>
</feature>
<feature type="region of interest" description="Disordered" evidence="1">
    <location>
        <begin position="120"/>
        <end position="230"/>
    </location>
</feature>
<evidence type="ECO:0000313" key="2">
    <source>
        <dbReference type="EMBL" id="AFD28188.1"/>
    </source>
</evidence>
<dbReference type="OrthoDB" id="74360at2"/>
<dbReference type="RefSeq" id="WP_014695830.1">
    <property type="nucleotide sequence ID" value="NC_017806.1"/>
</dbReference>
<gene>
    <name evidence="2" type="ordered locus">DGo_PE0044</name>
</gene>
<name>H8H3U1_DEIGI</name>
<feature type="compositionally biased region" description="Low complexity" evidence="1">
    <location>
        <begin position="199"/>
        <end position="210"/>
    </location>
</feature>
<evidence type="ECO:0000313" key="3">
    <source>
        <dbReference type="Proteomes" id="UP000007575"/>
    </source>
</evidence>
<keyword evidence="2" id="KW-0614">Plasmid</keyword>
<dbReference type="HOGENOM" id="CLU_490696_0_0_0"/>
<dbReference type="Gene3D" id="1.10.10.10">
    <property type="entry name" value="Winged helix-like DNA-binding domain superfamily/Winged helix DNA-binding domain"/>
    <property type="match status" value="1"/>
</dbReference>
<geneLocation type="plasmid" evidence="2 3">
    <name>P5</name>
</geneLocation>
<dbReference type="AlphaFoldDB" id="H8H3U1"/>
<reference evidence="2 3" key="1">
    <citation type="journal article" date="2012" name="PLoS ONE">
        <title>Genome sequence and transcriptome analysis of the radioresistant bacterium Deinococcus gobiensis: insights into the extreme environmental adaptations.</title>
        <authorList>
            <person name="Yuan M."/>
            <person name="Chen M."/>
            <person name="Zhang W."/>
            <person name="Lu W."/>
            <person name="Wang J."/>
            <person name="Yang M."/>
            <person name="Zhao P."/>
            <person name="Tang R."/>
            <person name="Li X."/>
            <person name="Hao Y."/>
            <person name="Zhou Z."/>
            <person name="Zhan Y."/>
            <person name="Yu H."/>
            <person name="Teng C."/>
            <person name="Yan Y."/>
            <person name="Ping S."/>
            <person name="Wang Y."/>
            <person name="Lin M."/>
        </authorList>
    </citation>
    <scope>NUCLEOTIDE SEQUENCE [LARGE SCALE GENOMIC DNA]</scope>
    <source>
        <strain evidence="3">DSM 21396 / JCM 16679 / CGMCC 1.7299 / I-0</strain>
        <plasmid evidence="2">P5</plasmid>
    </source>
</reference>
<proteinExistence type="predicted"/>
<keyword evidence="3" id="KW-1185">Reference proteome</keyword>
<sequence length="555" mass="58669">MNATKRLTTNLSINTSEMNVLFVHSALDDYPLTPEEFRAYAHLARRASSGAAYPSRASIAKACRMHEDTVGVVLKNLLTFKMLEAHERKGKTTLYTLTPASKWVKPQIVEALHAQQAQAGAAKRADRKARKAAAGASLESTDPPETKGGVEEATPPKRRVGYPPETKGHHPPETKGHEGDPLRRSIEGRGVIDVTSNPGEEGSSSASVAEPDTAAHSSSKNLNSTPTPEGLRNSSIFGAALASLVIVPQVEASQPDGTAHAVEQDLLVDSQDFAEPRGGMNEQATSLENVPGGAAGAGAEAVQGARGAGDGAGRAGVDSIRPVNAQELAARPVEPVDGAAYQELKSLVGGKNLVQLTKELTRTGGLSREAWLKLKLGEVQLVRVLAQQEAKATGGNMLTLAVRGLDRLIGAVRVEKRISAAAVNADPQLQPGQRCTVADQVGVLTLGVVQEVNAVRYKIQFDDGNGRNIDRTVAAQLCTLKPSDAPLPVAAPVLAPEGPTLFVPTGTSWRRKAGKGGQIGELVTVRAVLGNKRELSNGVKLFFYEIQRDFEQVQA</sequence>
<protein>
    <submittedName>
        <fullName evidence="2">Uncharacterized protein</fullName>
    </submittedName>
</protein>
<dbReference type="EMBL" id="CP002196">
    <property type="protein sequence ID" value="AFD28188.1"/>
    <property type="molecule type" value="Genomic_DNA"/>
</dbReference>
<organism evidence="2 3">
    <name type="scientific">Deinococcus gobiensis (strain DSM 21396 / JCM 16679 / CGMCC 1.7299 / I-0)</name>
    <dbReference type="NCBI Taxonomy" id="745776"/>
    <lineage>
        <taxon>Bacteria</taxon>
        <taxon>Thermotogati</taxon>
        <taxon>Deinococcota</taxon>
        <taxon>Deinococci</taxon>
        <taxon>Deinococcales</taxon>
        <taxon>Deinococcaceae</taxon>
        <taxon>Deinococcus</taxon>
    </lineage>
</organism>
<dbReference type="PATRIC" id="fig|745776.4.peg.4061"/>
<dbReference type="InterPro" id="IPR036388">
    <property type="entry name" value="WH-like_DNA-bd_sf"/>
</dbReference>